<dbReference type="AlphaFoldDB" id="A0A7T2S5I5"/>
<sequence>MIPKNAFKLTKKRMLVNGKADRIKGVFDSHDGNRTITAYKARSEQIMIAVSFSKVNEEKPSGFDLGDMEFILDNEIITSKINKKFKMMIYLSLISLIDDLLSIKNGGKTEFSATDSSFSLSFSNIKNRLYIKHQGEQFGPYEFHYFMRKIYIASQEFYSLKNSIDREDPAFHDLTDAFDQLKLFIKNS</sequence>
<organism evidence="1 2">
    <name type="scientific">Delftia acidovorans</name>
    <name type="common">Pseudomonas acidovorans</name>
    <name type="synonym">Comamonas acidovorans</name>
    <dbReference type="NCBI Taxonomy" id="80866"/>
    <lineage>
        <taxon>Bacteria</taxon>
        <taxon>Pseudomonadati</taxon>
        <taxon>Pseudomonadota</taxon>
        <taxon>Betaproteobacteria</taxon>
        <taxon>Burkholderiales</taxon>
        <taxon>Comamonadaceae</taxon>
        <taxon>Delftia</taxon>
    </lineage>
</organism>
<proteinExistence type="predicted"/>
<dbReference type="EMBL" id="CP065668">
    <property type="protein sequence ID" value="QPS09173.1"/>
    <property type="molecule type" value="Genomic_DNA"/>
</dbReference>
<dbReference type="RefSeq" id="WP_197956196.1">
    <property type="nucleotide sequence ID" value="NZ_CP065668.1"/>
</dbReference>
<evidence type="ECO:0000313" key="2">
    <source>
        <dbReference type="Proteomes" id="UP000594778"/>
    </source>
</evidence>
<reference evidence="1 2" key="1">
    <citation type="submission" date="2020-12" db="EMBL/GenBank/DDBJ databases">
        <title>FDA dAtabase for Regulatory Grade micrObial Sequences (FDA-ARGOS): Supporting development and validation of Infectious Disease Dx tests.</title>
        <authorList>
            <person name="Sproer C."/>
            <person name="Gronow S."/>
            <person name="Severitt S."/>
            <person name="Schroder I."/>
            <person name="Tallon L."/>
            <person name="Sadzewicz L."/>
            <person name="Zhao X."/>
            <person name="Boylan J."/>
            <person name="Ott S."/>
            <person name="Bowen H."/>
            <person name="Vavikolanu K."/>
            <person name="Mehta A."/>
            <person name="Aluvathingal J."/>
            <person name="Nadendla S."/>
            <person name="Lowell S."/>
            <person name="Myers T."/>
            <person name="Yan Y."/>
            <person name="Sichtig H."/>
        </authorList>
    </citation>
    <scope>NUCLEOTIDE SEQUENCE [LARGE SCALE GENOMIC DNA]</scope>
    <source>
        <strain evidence="1 2">FDAARGOS_909</strain>
    </source>
</reference>
<evidence type="ECO:0000313" key="1">
    <source>
        <dbReference type="EMBL" id="QPS09173.1"/>
    </source>
</evidence>
<name>A0A7T2S5I5_DELAC</name>
<gene>
    <name evidence="1" type="ORF">I6G66_03750</name>
</gene>
<dbReference type="Proteomes" id="UP000594778">
    <property type="component" value="Chromosome"/>
</dbReference>
<protein>
    <submittedName>
        <fullName evidence="1">Uncharacterized protein</fullName>
    </submittedName>
</protein>
<accession>A0A7T2S5I5</accession>